<evidence type="ECO:0000313" key="2">
    <source>
        <dbReference type="EMBL" id="GJS61461.1"/>
    </source>
</evidence>
<dbReference type="Proteomes" id="UP001151760">
    <property type="component" value="Unassembled WGS sequence"/>
</dbReference>
<reference evidence="2" key="2">
    <citation type="submission" date="2022-01" db="EMBL/GenBank/DDBJ databases">
        <authorList>
            <person name="Yamashiro T."/>
            <person name="Shiraishi A."/>
            <person name="Satake H."/>
            <person name="Nakayama K."/>
        </authorList>
    </citation>
    <scope>NUCLEOTIDE SEQUENCE</scope>
</reference>
<evidence type="ECO:0000313" key="3">
    <source>
        <dbReference type="Proteomes" id="UP001151760"/>
    </source>
</evidence>
<proteinExistence type="predicted"/>
<evidence type="ECO:0000256" key="1">
    <source>
        <dbReference type="SAM" id="MobiDB-lite"/>
    </source>
</evidence>
<reference evidence="2" key="1">
    <citation type="journal article" date="2022" name="Int. J. Mol. Sci.">
        <title>Draft Genome of Tanacetum Coccineum: Genomic Comparison of Closely Related Tanacetum-Family Plants.</title>
        <authorList>
            <person name="Yamashiro T."/>
            <person name="Shiraishi A."/>
            <person name="Nakayama K."/>
            <person name="Satake H."/>
        </authorList>
    </citation>
    <scope>NUCLEOTIDE SEQUENCE</scope>
</reference>
<protein>
    <recommendedName>
        <fullName evidence="4">Secreted protein</fullName>
    </recommendedName>
</protein>
<gene>
    <name evidence="2" type="ORF">Tco_0656245</name>
</gene>
<comment type="caution">
    <text evidence="2">The sequence shown here is derived from an EMBL/GenBank/DDBJ whole genome shotgun (WGS) entry which is preliminary data.</text>
</comment>
<dbReference type="EMBL" id="BQNB010009291">
    <property type="protein sequence ID" value="GJS61461.1"/>
    <property type="molecule type" value="Genomic_DNA"/>
</dbReference>
<feature type="region of interest" description="Disordered" evidence="1">
    <location>
        <begin position="33"/>
        <end position="68"/>
    </location>
</feature>
<feature type="compositionally biased region" description="Polar residues" evidence="1">
    <location>
        <begin position="37"/>
        <end position="49"/>
    </location>
</feature>
<sequence>MFDEYFSPPTSVASLVPIVVASVLADSTAPIPRLLDTHQSPSTSQTPRESPSHVIPPAAEESDHDIEVAHMDNDPYVSLLIP</sequence>
<organism evidence="2 3">
    <name type="scientific">Tanacetum coccineum</name>
    <dbReference type="NCBI Taxonomy" id="301880"/>
    <lineage>
        <taxon>Eukaryota</taxon>
        <taxon>Viridiplantae</taxon>
        <taxon>Streptophyta</taxon>
        <taxon>Embryophyta</taxon>
        <taxon>Tracheophyta</taxon>
        <taxon>Spermatophyta</taxon>
        <taxon>Magnoliopsida</taxon>
        <taxon>eudicotyledons</taxon>
        <taxon>Gunneridae</taxon>
        <taxon>Pentapetalae</taxon>
        <taxon>asterids</taxon>
        <taxon>campanulids</taxon>
        <taxon>Asterales</taxon>
        <taxon>Asteraceae</taxon>
        <taxon>Asteroideae</taxon>
        <taxon>Anthemideae</taxon>
        <taxon>Anthemidinae</taxon>
        <taxon>Tanacetum</taxon>
    </lineage>
</organism>
<evidence type="ECO:0008006" key="4">
    <source>
        <dbReference type="Google" id="ProtNLM"/>
    </source>
</evidence>
<keyword evidence="3" id="KW-1185">Reference proteome</keyword>
<name>A0ABQ4X8G0_9ASTR</name>
<accession>A0ABQ4X8G0</accession>